<comment type="caution">
    <text evidence="6">The sequence shown here is derived from an EMBL/GenBank/DDBJ whole genome shotgun (WGS) entry which is preliminary data.</text>
</comment>
<dbReference type="InterPro" id="IPR050166">
    <property type="entry name" value="ABC_transporter_ATP-bind"/>
</dbReference>
<evidence type="ECO:0000259" key="5">
    <source>
        <dbReference type="PROSITE" id="PS50893"/>
    </source>
</evidence>
<dbReference type="Pfam" id="PF00005">
    <property type="entry name" value="ABC_tran"/>
    <property type="match status" value="1"/>
</dbReference>
<evidence type="ECO:0000313" key="6">
    <source>
        <dbReference type="EMBL" id="NYD34089.1"/>
    </source>
</evidence>
<feature type="compositionally biased region" description="Polar residues" evidence="4">
    <location>
        <begin position="1"/>
        <end position="11"/>
    </location>
</feature>
<feature type="compositionally biased region" description="Basic and acidic residues" evidence="4">
    <location>
        <begin position="12"/>
        <end position="25"/>
    </location>
</feature>
<proteinExistence type="predicted"/>
<keyword evidence="3 6" id="KW-0067">ATP-binding</keyword>
<dbReference type="SUPFAM" id="SSF52540">
    <property type="entry name" value="P-loop containing nucleoside triphosphate hydrolases"/>
    <property type="match status" value="1"/>
</dbReference>
<dbReference type="GO" id="GO:0016887">
    <property type="term" value="F:ATP hydrolysis activity"/>
    <property type="evidence" value="ECO:0007669"/>
    <property type="project" value="InterPro"/>
</dbReference>
<dbReference type="PROSITE" id="PS50893">
    <property type="entry name" value="ABC_TRANSPORTER_2"/>
    <property type="match status" value="1"/>
</dbReference>
<dbReference type="InterPro" id="IPR017871">
    <property type="entry name" value="ABC_transporter-like_CS"/>
</dbReference>
<evidence type="ECO:0000256" key="2">
    <source>
        <dbReference type="ARBA" id="ARBA00022741"/>
    </source>
</evidence>
<dbReference type="InterPro" id="IPR003593">
    <property type="entry name" value="AAA+_ATPase"/>
</dbReference>
<dbReference type="InterPro" id="IPR027417">
    <property type="entry name" value="P-loop_NTPase"/>
</dbReference>
<protein>
    <submittedName>
        <fullName evidence="6">NitT/TauT family transport system ATP-binding protein</fullName>
    </submittedName>
</protein>
<dbReference type="EMBL" id="JACCBN010000001">
    <property type="protein sequence ID" value="NYD34089.1"/>
    <property type="molecule type" value="Genomic_DNA"/>
</dbReference>
<reference evidence="6 7" key="1">
    <citation type="submission" date="2020-07" db="EMBL/GenBank/DDBJ databases">
        <title>Sequencing the genomes of 1000 actinobacteria strains.</title>
        <authorList>
            <person name="Klenk H.-P."/>
        </authorList>
    </citation>
    <scope>NUCLEOTIDE SEQUENCE [LARGE SCALE GENOMIC DNA]</scope>
    <source>
        <strain evidence="6 7">DSM 45772</strain>
    </source>
</reference>
<feature type="region of interest" description="Disordered" evidence="4">
    <location>
        <begin position="1"/>
        <end position="31"/>
    </location>
</feature>
<feature type="domain" description="ABC transporter" evidence="5">
    <location>
        <begin position="36"/>
        <end position="274"/>
    </location>
</feature>
<dbReference type="PANTHER" id="PTHR42788">
    <property type="entry name" value="TAURINE IMPORT ATP-BINDING PROTEIN-RELATED"/>
    <property type="match status" value="1"/>
</dbReference>
<evidence type="ECO:0000256" key="4">
    <source>
        <dbReference type="SAM" id="MobiDB-lite"/>
    </source>
</evidence>
<dbReference type="PROSITE" id="PS00211">
    <property type="entry name" value="ABC_TRANSPORTER_1"/>
    <property type="match status" value="1"/>
</dbReference>
<keyword evidence="7" id="KW-1185">Reference proteome</keyword>
<dbReference type="RefSeq" id="WP_246325502.1">
    <property type="nucleotide sequence ID" value="NZ_JACCBN010000001.1"/>
</dbReference>
<keyword evidence="1" id="KW-0813">Transport</keyword>
<evidence type="ECO:0000313" key="7">
    <source>
        <dbReference type="Proteomes" id="UP000535890"/>
    </source>
</evidence>
<sequence>MRTGAPMSQETLVHHTDAGPQRDRGTAGAGGRAVGLRVSGVDKVYPTRRGEVHALSGIDLEIGVGEFVSLVGRSGCGKTTLLRVLSGLLAPTAGAVEAGGRSAWVNGRRDDAVFAEFGLVFQEANLFPWFTVVDNVALPLKLRGVAKAERRARAAELCATVGLVGFEDSYPRELSGGMRQRAAIARALACDPSVLLMDEPFGALDAMTRDRMNLELQRIHADSGATVVFVTHSINEAVFLADRIVLLTPRPGRIRSITPVTLPRPRSVEVEATAEFGELVVGLRRELDEED</sequence>
<dbReference type="GO" id="GO:0005524">
    <property type="term" value="F:ATP binding"/>
    <property type="evidence" value="ECO:0007669"/>
    <property type="project" value="UniProtKB-KW"/>
</dbReference>
<evidence type="ECO:0000256" key="3">
    <source>
        <dbReference type="ARBA" id="ARBA00022840"/>
    </source>
</evidence>
<dbReference type="InterPro" id="IPR003439">
    <property type="entry name" value="ABC_transporter-like_ATP-bd"/>
</dbReference>
<keyword evidence="2" id="KW-0547">Nucleotide-binding</keyword>
<name>A0A7Y9J3W9_9PSEU</name>
<dbReference type="CDD" id="cd03293">
    <property type="entry name" value="ABC_NrtD_SsuB_transporters"/>
    <property type="match status" value="1"/>
</dbReference>
<accession>A0A7Y9J3W9</accession>
<dbReference type="Proteomes" id="UP000535890">
    <property type="component" value="Unassembled WGS sequence"/>
</dbReference>
<dbReference type="Gene3D" id="3.40.50.300">
    <property type="entry name" value="P-loop containing nucleotide triphosphate hydrolases"/>
    <property type="match status" value="1"/>
</dbReference>
<dbReference type="AlphaFoldDB" id="A0A7Y9J3W9"/>
<dbReference type="PANTHER" id="PTHR42788:SF13">
    <property type="entry name" value="ALIPHATIC SULFONATES IMPORT ATP-BINDING PROTEIN SSUB"/>
    <property type="match status" value="1"/>
</dbReference>
<dbReference type="SMART" id="SM00382">
    <property type="entry name" value="AAA"/>
    <property type="match status" value="1"/>
</dbReference>
<gene>
    <name evidence="6" type="ORF">BJ983_000191</name>
</gene>
<organism evidence="6 7">
    <name type="scientific">Actinomycetospora corticicola</name>
    <dbReference type="NCBI Taxonomy" id="663602"/>
    <lineage>
        <taxon>Bacteria</taxon>
        <taxon>Bacillati</taxon>
        <taxon>Actinomycetota</taxon>
        <taxon>Actinomycetes</taxon>
        <taxon>Pseudonocardiales</taxon>
        <taxon>Pseudonocardiaceae</taxon>
        <taxon>Actinomycetospora</taxon>
    </lineage>
</organism>
<evidence type="ECO:0000256" key="1">
    <source>
        <dbReference type="ARBA" id="ARBA00022448"/>
    </source>
</evidence>